<evidence type="ECO:0000313" key="1">
    <source>
        <dbReference type="EMBL" id="ERT46911.1"/>
    </source>
</evidence>
<name>U7TU14_FUSNU</name>
<accession>U7TU14</accession>
<dbReference type="PATRIC" id="fig|1316587.3.peg.1690"/>
<proteinExistence type="predicted"/>
<comment type="caution">
    <text evidence="1">The sequence shown here is derived from an EMBL/GenBank/DDBJ whole genome shotgun (WGS) entry which is preliminary data.</text>
</comment>
<sequence>MKFSGLTKKGRVYLAKCQAASTPIQFTKIKFGDGKLTDNENPADLTDIKNIKVEKSILSKEPKGDAVVLTTIIDNVSLGQGYFPRETGIYVLDEGVEILYFYMNDGDETSWIPPEADGPHRMEIKINLISSNTGSVIVHNDGKDLYITKEYLEANYTQKGEYDGTAQNIEDRVVAAVGKEDGKFPLSEAVKGNVYYFTGNKKFYICKESQSRRVSVPDGNFEELSIWENRKRLENLYKYKEEVVTRISNKNTKATFTLMALGHIRIVSFTNILVHNSYETIFSNIPSWFCQNTRYMLFSCANGSGGYGGEVSECHFDPGNRVLKFYPNTMNGSKEIELTGQCISVSLETI</sequence>
<organism evidence="1">
    <name type="scientific">Fusobacterium nucleatum CTI-6</name>
    <dbReference type="NCBI Taxonomy" id="1316587"/>
    <lineage>
        <taxon>Bacteria</taxon>
        <taxon>Fusobacteriati</taxon>
        <taxon>Fusobacteriota</taxon>
        <taxon>Fusobacteriia</taxon>
        <taxon>Fusobacteriales</taxon>
        <taxon>Fusobacteriaceae</taxon>
        <taxon>Fusobacterium</taxon>
    </lineage>
</organism>
<reference evidence="1" key="1">
    <citation type="submission" date="2013-10" db="EMBL/GenBank/DDBJ databases">
        <title>The Genome Sequence of Fusobacterium nucleatum CTI-6.</title>
        <authorList>
            <consortium name="The Broad Institute Genomics Platform"/>
            <person name="Earl A."/>
            <person name="Ward D."/>
            <person name="Feldgarden M."/>
            <person name="Gevers D."/>
            <person name="Kostic A."/>
            <person name="Garrett W."/>
            <person name="Young S.K."/>
            <person name="Zeng Q."/>
            <person name="Gargeya S."/>
            <person name="Fitzgerald M."/>
            <person name="Abouelleil A."/>
            <person name="Alvarado L."/>
            <person name="Berlin A.M."/>
            <person name="Chapman S.B."/>
            <person name="Gainer-Dewar J."/>
            <person name="Goldberg J."/>
            <person name="Gnerre S."/>
            <person name="Griggs A."/>
            <person name="Gujja S."/>
            <person name="Hansen M."/>
            <person name="Howarth C."/>
            <person name="Imamovic A."/>
            <person name="Ireland A."/>
            <person name="Larimer J."/>
            <person name="McCowan C."/>
            <person name="Murphy C."/>
            <person name="Pearson M."/>
            <person name="Poon T.W."/>
            <person name="Priest M."/>
            <person name="Roberts A."/>
            <person name="Saif S."/>
            <person name="Shea T."/>
            <person name="Sykes S."/>
            <person name="Wortman J."/>
            <person name="Nusbaum C."/>
            <person name="Birren B."/>
        </authorList>
    </citation>
    <scope>NUCLEOTIDE SEQUENCE [LARGE SCALE GENOMIC DNA]</scope>
    <source>
        <strain evidence="1">CTI-6</strain>
    </source>
</reference>
<gene>
    <name evidence="1" type="ORF">HMPREF1767_01698</name>
</gene>
<protein>
    <submittedName>
        <fullName evidence="1">Uncharacterized protein</fullName>
    </submittedName>
</protein>
<dbReference type="EMBL" id="AXNV01000017">
    <property type="protein sequence ID" value="ERT46911.1"/>
    <property type="molecule type" value="Genomic_DNA"/>
</dbReference>
<dbReference type="AlphaFoldDB" id="U7TU14"/>